<sequence length="524" mass="60866">MKRRKKIYLYMTSVLLFVYIGLIMLLYFSEYTDSSATIRTFGDAFWYSLVTLTTVGYGDLTPVTPLGHGVGVVFLFLSAGMMMTLFGAVISFITSEGFPFLMLGFQRKKNWYYFADYGAEANTLAGNIYKEDPDAVIIYGEKRDEQMEFPDYPCLFISASPARIVACKKGVGSRCKVFLMKENDIGVNSRAIDLHKLPVEVYARTTNGQDHLSGNINFFHSYDCCARQYWRSRPLLSQENTIVLIGFGNYGRCILERAILTNIISVNQHVAYHIFGYSKEFLAMHSHLQEIFSLGEESEKMDSLIFHDEFWENYHILLEMADRIIICPDDEPEGWNIFWRLHKYYKLSGQIHLHSNRKAPGVSYFGTNEDIYTPNQIMRTSLNQAAITINEIFRKSVSYPTLSWDELDDFHRESKITAADHILMKIRILLKDETITDFNADTVERAYQKYCETRIEESVQDMYRRLDHLRWLRFYTFYNWTYGPARNDAARQHPMLCSYAELTAEQKKERDAAWELLGSISVEL</sequence>
<comment type="subcellular location">
    <subcellularLocation>
        <location evidence="1">Membrane</location>
        <topology evidence="1">Multi-pass membrane protein</topology>
    </subcellularLocation>
</comment>
<dbReference type="Gene3D" id="1.10.287.70">
    <property type="match status" value="1"/>
</dbReference>
<feature type="transmembrane region" description="Helical" evidence="8">
    <location>
        <begin position="44"/>
        <end position="60"/>
    </location>
</feature>
<keyword evidence="2" id="KW-0813">Transport</keyword>
<evidence type="ECO:0000256" key="4">
    <source>
        <dbReference type="ARBA" id="ARBA00022989"/>
    </source>
</evidence>
<protein>
    <recommendedName>
        <fullName evidence="9">Potassium channel domain-containing protein</fullName>
    </recommendedName>
</protein>
<dbReference type="SUPFAM" id="SSF81324">
    <property type="entry name" value="Voltage-gated potassium channels"/>
    <property type="match status" value="1"/>
</dbReference>
<dbReference type="GO" id="GO:0008076">
    <property type="term" value="C:voltage-gated potassium channel complex"/>
    <property type="evidence" value="ECO:0007669"/>
    <property type="project" value="InterPro"/>
</dbReference>
<dbReference type="GO" id="GO:0005249">
    <property type="term" value="F:voltage-gated potassium channel activity"/>
    <property type="evidence" value="ECO:0007669"/>
    <property type="project" value="InterPro"/>
</dbReference>
<evidence type="ECO:0000256" key="1">
    <source>
        <dbReference type="ARBA" id="ARBA00004141"/>
    </source>
</evidence>
<dbReference type="RefSeq" id="WP_159754455.1">
    <property type="nucleotide sequence ID" value="NZ_WUQX01000001.1"/>
</dbReference>
<keyword evidence="7" id="KW-0407">Ion channel</keyword>
<evidence type="ECO:0000259" key="9">
    <source>
        <dbReference type="Pfam" id="PF07885"/>
    </source>
</evidence>
<evidence type="ECO:0000313" key="10">
    <source>
        <dbReference type="EMBL" id="MXP78186.1"/>
    </source>
</evidence>
<dbReference type="AlphaFoldDB" id="A0A7X3MKQ6"/>
<dbReference type="Pfam" id="PF07885">
    <property type="entry name" value="Ion_trans_2"/>
    <property type="match status" value="1"/>
</dbReference>
<dbReference type="Proteomes" id="UP000460412">
    <property type="component" value="Unassembled WGS sequence"/>
</dbReference>
<feature type="transmembrane region" description="Helical" evidence="8">
    <location>
        <begin position="72"/>
        <end position="93"/>
    </location>
</feature>
<evidence type="ECO:0000256" key="7">
    <source>
        <dbReference type="ARBA" id="ARBA00023303"/>
    </source>
</evidence>
<dbReference type="Gene3D" id="6.20.350.10">
    <property type="match status" value="1"/>
</dbReference>
<keyword evidence="5" id="KW-0406">Ion transport</keyword>
<keyword evidence="3 8" id="KW-0812">Transmembrane</keyword>
<keyword evidence="11" id="KW-1185">Reference proteome</keyword>
<dbReference type="GO" id="GO:0001508">
    <property type="term" value="P:action potential"/>
    <property type="evidence" value="ECO:0007669"/>
    <property type="project" value="TreeGrafter"/>
</dbReference>
<keyword evidence="4 8" id="KW-1133">Transmembrane helix</keyword>
<evidence type="ECO:0000256" key="6">
    <source>
        <dbReference type="ARBA" id="ARBA00023136"/>
    </source>
</evidence>
<evidence type="ECO:0000313" key="11">
    <source>
        <dbReference type="Proteomes" id="UP000460412"/>
    </source>
</evidence>
<dbReference type="PANTHER" id="PTHR11537">
    <property type="entry name" value="VOLTAGE-GATED POTASSIUM CHANNEL"/>
    <property type="match status" value="1"/>
</dbReference>
<gene>
    <name evidence="10" type="ORF">GN277_23350</name>
</gene>
<organism evidence="10 11">
    <name type="scientific">Sporofaciens musculi</name>
    <dbReference type="NCBI Taxonomy" id="2681861"/>
    <lineage>
        <taxon>Bacteria</taxon>
        <taxon>Bacillati</taxon>
        <taxon>Bacillota</taxon>
        <taxon>Clostridia</taxon>
        <taxon>Lachnospirales</taxon>
        <taxon>Lachnospiraceae</taxon>
        <taxon>Sporofaciens</taxon>
    </lineage>
</organism>
<dbReference type="PANTHER" id="PTHR11537:SF254">
    <property type="entry name" value="POTASSIUM VOLTAGE-GATED CHANNEL PROTEIN SHAB"/>
    <property type="match status" value="1"/>
</dbReference>
<name>A0A7X3MKQ6_9FIRM</name>
<reference evidence="10 11" key="1">
    <citation type="submission" date="2019-12" db="EMBL/GenBank/DDBJ databases">
        <title>Sporaefaciens musculi gen. nov., sp. nov., a novel bacterium isolated from the caecum of an obese mouse.</title>
        <authorList>
            <person name="Rasmussen T.S."/>
            <person name="Streidl T."/>
            <person name="Hitch T.C.A."/>
            <person name="Wortmann E."/>
            <person name="Deptula P."/>
            <person name="Hansen M."/>
            <person name="Nielsen D.S."/>
            <person name="Clavel T."/>
            <person name="Vogensen F.K."/>
        </authorList>
    </citation>
    <scope>NUCLEOTIDE SEQUENCE [LARGE SCALE GENOMIC DNA]</scope>
    <source>
        <strain evidence="10 11">WCA-9-b2</strain>
    </source>
</reference>
<feature type="transmembrane region" description="Helical" evidence="8">
    <location>
        <begin position="7"/>
        <end position="29"/>
    </location>
</feature>
<evidence type="ECO:0000256" key="5">
    <source>
        <dbReference type="ARBA" id="ARBA00023065"/>
    </source>
</evidence>
<keyword evidence="6 8" id="KW-0472">Membrane</keyword>
<evidence type="ECO:0000256" key="3">
    <source>
        <dbReference type="ARBA" id="ARBA00022692"/>
    </source>
</evidence>
<proteinExistence type="predicted"/>
<comment type="caution">
    <text evidence="10">The sequence shown here is derived from an EMBL/GenBank/DDBJ whole genome shotgun (WGS) entry which is preliminary data.</text>
</comment>
<evidence type="ECO:0000256" key="8">
    <source>
        <dbReference type="SAM" id="Phobius"/>
    </source>
</evidence>
<accession>A0A7X3MKQ6</accession>
<feature type="domain" description="Potassium channel" evidence="9">
    <location>
        <begin position="18"/>
        <end position="94"/>
    </location>
</feature>
<dbReference type="InterPro" id="IPR013099">
    <property type="entry name" value="K_chnl_dom"/>
</dbReference>
<dbReference type="EMBL" id="WUQX01000001">
    <property type="protein sequence ID" value="MXP78186.1"/>
    <property type="molecule type" value="Genomic_DNA"/>
</dbReference>
<dbReference type="InterPro" id="IPR028325">
    <property type="entry name" value="VG_K_chnl"/>
</dbReference>
<evidence type="ECO:0000256" key="2">
    <source>
        <dbReference type="ARBA" id="ARBA00022448"/>
    </source>
</evidence>